<evidence type="ECO:0000259" key="2">
    <source>
        <dbReference type="Pfam" id="PF01757"/>
    </source>
</evidence>
<organism evidence="3 4">
    <name type="scientific">Olivibacter ginsenosidimutans</name>
    <dbReference type="NCBI Taxonomy" id="1176537"/>
    <lineage>
        <taxon>Bacteria</taxon>
        <taxon>Pseudomonadati</taxon>
        <taxon>Bacteroidota</taxon>
        <taxon>Sphingobacteriia</taxon>
        <taxon>Sphingobacteriales</taxon>
        <taxon>Sphingobacteriaceae</taxon>
        <taxon>Olivibacter</taxon>
    </lineage>
</organism>
<keyword evidence="3" id="KW-0808">Transferase</keyword>
<dbReference type="InterPro" id="IPR002656">
    <property type="entry name" value="Acyl_transf_3_dom"/>
</dbReference>
<keyword evidence="3" id="KW-0012">Acyltransferase</keyword>
<feature type="transmembrane region" description="Helical" evidence="1">
    <location>
        <begin position="319"/>
        <end position="339"/>
    </location>
</feature>
<feature type="transmembrane region" description="Helical" evidence="1">
    <location>
        <begin position="84"/>
        <end position="101"/>
    </location>
</feature>
<evidence type="ECO:0000313" key="4">
    <source>
        <dbReference type="Proteomes" id="UP001501411"/>
    </source>
</evidence>
<sequence length="353" mass="40359">MVNLQSKPHFEILDGLRGVAAISIVVFHFLEFVYPDYSENFLGHGFLAVDFFFCLSGFVIGYAYDDRIRTIGVWQFFKARLIRLHPLVLLGSVLGLIGFFIDPFANSWETYNTIELVLIFLTSVFLIPYPVMAERGFGLFGLNTPSWSLFFEYMANIFYALFLYKISRRTLWTLWGIAGLGLCLASYRAGTLIGGWDKSSFWDGCARISYSFLAGLLIFRSKWLVKTRIGFIGLSILLLLALLVPYFSWNWLMEALIVLFYFPLLIVLGKGTALNAGFKSVCVFFGNLSYPLYMTHIPMIWIFGSYYTTHEVSTAQLSWMIILGTAFSMGLAYVAMVFYDTPVRKYWQIKQGL</sequence>
<keyword evidence="4" id="KW-1185">Reference proteome</keyword>
<reference evidence="4" key="1">
    <citation type="journal article" date="2019" name="Int. J. Syst. Evol. Microbiol.">
        <title>The Global Catalogue of Microorganisms (GCM) 10K type strain sequencing project: providing services to taxonomists for standard genome sequencing and annotation.</title>
        <authorList>
            <consortium name="The Broad Institute Genomics Platform"/>
            <consortium name="The Broad Institute Genome Sequencing Center for Infectious Disease"/>
            <person name="Wu L."/>
            <person name="Ma J."/>
        </authorList>
    </citation>
    <scope>NUCLEOTIDE SEQUENCE [LARGE SCALE GENOMIC DNA]</scope>
    <source>
        <strain evidence="4">JCM 18200</strain>
    </source>
</reference>
<dbReference type="InterPro" id="IPR050879">
    <property type="entry name" value="Acyltransferase_3"/>
</dbReference>
<feature type="transmembrane region" description="Helical" evidence="1">
    <location>
        <begin position="15"/>
        <end position="34"/>
    </location>
</feature>
<dbReference type="RefSeq" id="WP_345233094.1">
    <property type="nucleotide sequence ID" value="NZ_BAABIQ010000041.1"/>
</dbReference>
<accession>A0ABP9BVJ1</accession>
<dbReference type="Pfam" id="PF01757">
    <property type="entry name" value="Acyl_transf_3"/>
    <property type="match status" value="1"/>
</dbReference>
<keyword evidence="1" id="KW-1133">Transmembrane helix</keyword>
<keyword evidence="1" id="KW-0472">Membrane</keyword>
<comment type="caution">
    <text evidence="3">The sequence shown here is derived from an EMBL/GenBank/DDBJ whole genome shotgun (WGS) entry which is preliminary data.</text>
</comment>
<dbReference type="PANTHER" id="PTHR23028:SF134">
    <property type="entry name" value="PUTATIVE (AFU_ORTHOLOGUE AFUA_4G08520)-RELATED"/>
    <property type="match status" value="1"/>
</dbReference>
<feature type="transmembrane region" description="Helical" evidence="1">
    <location>
        <begin position="201"/>
        <end position="219"/>
    </location>
</feature>
<proteinExistence type="predicted"/>
<feature type="transmembrane region" description="Helical" evidence="1">
    <location>
        <begin position="255"/>
        <end position="278"/>
    </location>
</feature>
<gene>
    <name evidence="3" type="ORF">GCM10023231_31980</name>
</gene>
<dbReference type="EMBL" id="BAABIQ010000041">
    <property type="protein sequence ID" value="GAA4800800.1"/>
    <property type="molecule type" value="Genomic_DNA"/>
</dbReference>
<dbReference type="Proteomes" id="UP001501411">
    <property type="component" value="Unassembled WGS sequence"/>
</dbReference>
<feature type="transmembrane region" description="Helical" evidence="1">
    <location>
        <begin position="144"/>
        <end position="164"/>
    </location>
</feature>
<evidence type="ECO:0000313" key="3">
    <source>
        <dbReference type="EMBL" id="GAA4800800.1"/>
    </source>
</evidence>
<feature type="transmembrane region" description="Helical" evidence="1">
    <location>
        <begin position="41"/>
        <end position="64"/>
    </location>
</feature>
<evidence type="ECO:0000256" key="1">
    <source>
        <dbReference type="SAM" id="Phobius"/>
    </source>
</evidence>
<keyword evidence="1" id="KW-0812">Transmembrane</keyword>
<protein>
    <submittedName>
        <fullName evidence="3">Acyltransferase</fullName>
    </submittedName>
</protein>
<name>A0ABP9BVJ1_9SPHI</name>
<feature type="transmembrane region" description="Helical" evidence="1">
    <location>
        <begin position="231"/>
        <end position="249"/>
    </location>
</feature>
<dbReference type="PANTHER" id="PTHR23028">
    <property type="entry name" value="ACETYLTRANSFERASE"/>
    <property type="match status" value="1"/>
</dbReference>
<feature type="transmembrane region" description="Helical" evidence="1">
    <location>
        <begin position="290"/>
        <end position="307"/>
    </location>
</feature>
<feature type="transmembrane region" description="Helical" evidence="1">
    <location>
        <begin position="113"/>
        <end position="132"/>
    </location>
</feature>
<dbReference type="GO" id="GO:0016746">
    <property type="term" value="F:acyltransferase activity"/>
    <property type="evidence" value="ECO:0007669"/>
    <property type="project" value="UniProtKB-KW"/>
</dbReference>
<feature type="domain" description="Acyltransferase 3" evidence="2">
    <location>
        <begin position="13"/>
        <end position="335"/>
    </location>
</feature>
<feature type="transmembrane region" description="Helical" evidence="1">
    <location>
        <begin position="171"/>
        <end position="189"/>
    </location>
</feature>